<keyword evidence="1" id="KW-0472">Membrane</keyword>
<evidence type="ECO:0000313" key="2">
    <source>
        <dbReference type="EMBL" id="AJF07417.1"/>
    </source>
</evidence>
<feature type="transmembrane region" description="Helical" evidence="1">
    <location>
        <begin position="33"/>
        <end position="53"/>
    </location>
</feature>
<dbReference type="Proteomes" id="UP000035036">
    <property type="component" value="Chromosome"/>
</dbReference>
<keyword evidence="1" id="KW-0812">Transmembrane</keyword>
<keyword evidence="1" id="KW-1133">Transmembrane helix</keyword>
<keyword evidence="3" id="KW-1185">Reference proteome</keyword>
<name>A0A0B5FGY2_9BACT</name>
<organism evidence="2 3">
    <name type="scientific">Geoalkalibacter subterraneus</name>
    <dbReference type="NCBI Taxonomy" id="483547"/>
    <lineage>
        <taxon>Bacteria</taxon>
        <taxon>Pseudomonadati</taxon>
        <taxon>Thermodesulfobacteriota</taxon>
        <taxon>Desulfuromonadia</taxon>
        <taxon>Desulfuromonadales</taxon>
        <taxon>Geoalkalibacteraceae</taxon>
        <taxon>Geoalkalibacter</taxon>
    </lineage>
</organism>
<sequence length="67" mass="7319">MPLGIIQALVLILVINRRSFGWTMQTSITGDILWQAILLAVGAAVLAGIYPTWRMARSAPALALREK</sequence>
<dbReference type="AlphaFoldDB" id="A0A0B5FGY2"/>
<proteinExistence type="predicted"/>
<accession>A0A0B5FGY2</accession>
<protein>
    <recommendedName>
        <fullName evidence="4">ABC3 transporter permease protein domain-containing protein</fullName>
    </recommendedName>
</protein>
<reference evidence="2 3" key="1">
    <citation type="journal article" date="2015" name="Genome Announc.">
        <title>Genomes of Geoalkalibacter ferrihydriticus Z-0531T and Geoalkalibacter subterraneus Red1T, Two Haloalkaliphilic Metal-Reducing Deltaproteobacteria.</title>
        <authorList>
            <person name="Badalamenti J.P."/>
            <person name="Krajmalnik-Brown R."/>
            <person name="Torres C.I."/>
            <person name="Bond D.R."/>
        </authorList>
    </citation>
    <scope>NUCLEOTIDE SEQUENCE [LARGE SCALE GENOMIC DNA]</scope>
    <source>
        <strain evidence="2 3">Red1</strain>
    </source>
</reference>
<dbReference type="KEGG" id="gsb:GSUB_13755"/>
<gene>
    <name evidence="2" type="ORF">GSUB_13755</name>
</gene>
<dbReference type="HOGENOM" id="CLU_2806359_0_0_7"/>
<evidence type="ECO:0008006" key="4">
    <source>
        <dbReference type="Google" id="ProtNLM"/>
    </source>
</evidence>
<dbReference type="EMBL" id="CP010311">
    <property type="protein sequence ID" value="AJF07417.1"/>
    <property type="molecule type" value="Genomic_DNA"/>
</dbReference>
<dbReference type="STRING" id="483547.GSUB_13755"/>
<evidence type="ECO:0000256" key="1">
    <source>
        <dbReference type="SAM" id="Phobius"/>
    </source>
</evidence>
<evidence type="ECO:0000313" key="3">
    <source>
        <dbReference type="Proteomes" id="UP000035036"/>
    </source>
</evidence>